<dbReference type="Pfam" id="PF00440">
    <property type="entry name" value="TetR_N"/>
    <property type="match status" value="1"/>
</dbReference>
<dbReference type="PROSITE" id="PS50977">
    <property type="entry name" value="HTH_TETR_2"/>
    <property type="match status" value="1"/>
</dbReference>
<dbReference type="AlphaFoldDB" id="A0A941FDE5"/>
<keyword evidence="1" id="KW-0805">Transcription regulation</keyword>
<dbReference type="Gene3D" id="1.10.357.10">
    <property type="entry name" value="Tetracycline Repressor, domain 2"/>
    <property type="match status" value="1"/>
</dbReference>
<evidence type="ECO:0000256" key="2">
    <source>
        <dbReference type="ARBA" id="ARBA00023125"/>
    </source>
</evidence>
<dbReference type="SUPFAM" id="SSF48498">
    <property type="entry name" value="Tetracyclin repressor-like, C-terminal domain"/>
    <property type="match status" value="1"/>
</dbReference>
<keyword evidence="2 4" id="KW-0238">DNA-binding</keyword>
<organism evidence="6 7">
    <name type="scientific">Streptomyces tuirus</name>
    <dbReference type="NCBI Taxonomy" id="68278"/>
    <lineage>
        <taxon>Bacteria</taxon>
        <taxon>Bacillati</taxon>
        <taxon>Actinomycetota</taxon>
        <taxon>Actinomycetes</taxon>
        <taxon>Kitasatosporales</taxon>
        <taxon>Streptomycetaceae</taxon>
        <taxon>Streptomyces</taxon>
    </lineage>
</organism>
<dbReference type="PRINTS" id="PR00455">
    <property type="entry name" value="HTHTETR"/>
</dbReference>
<dbReference type="PANTHER" id="PTHR30055:SF234">
    <property type="entry name" value="HTH-TYPE TRANSCRIPTIONAL REGULATOR BETI"/>
    <property type="match status" value="1"/>
</dbReference>
<feature type="domain" description="HTH tetR-type" evidence="5">
    <location>
        <begin position="9"/>
        <end position="69"/>
    </location>
</feature>
<dbReference type="GO" id="GO:0000976">
    <property type="term" value="F:transcription cis-regulatory region binding"/>
    <property type="evidence" value="ECO:0007669"/>
    <property type="project" value="TreeGrafter"/>
</dbReference>
<dbReference type="Gene3D" id="1.10.10.60">
    <property type="entry name" value="Homeodomain-like"/>
    <property type="match status" value="1"/>
</dbReference>
<keyword evidence="7" id="KW-1185">Reference proteome</keyword>
<evidence type="ECO:0000313" key="6">
    <source>
        <dbReference type="EMBL" id="MBR8642185.1"/>
    </source>
</evidence>
<proteinExistence type="predicted"/>
<feature type="DNA-binding region" description="H-T-H motif" evidence="4">
    <location>
        <begin position="32"/>
        <end position="51"/>
    </location>
</feature>
<name>A0A941FDE5_9ACTN</name>
<dbReference type="InterPro" id="IPR036271">
    <property type="entry name" value="Tet_transcr_reg_TetR-rel_C_sf"/>
</dbReference>
<reference evidence="6 7" key="1">
    <citation type="submission" date="2021-04" db="EMBL/GenBank/DDBJ databases">
        <title>Characterization of the biosynthetic gene cluster of new lipopeptides with antitumor activity in the genome of the marine Streptomyces PHM034.</title>
        <authorList>
            <person name="Ceniceros A."/>
            <person name="Canedo L."/>
            <person name="Mendez C."/>
            <person name="Olano C."/>
            <person name="Schleissner C."/>
            <person name="Cuevas C."/>
            <person name="De La Calle F."/>
            <person name="Salas J.A."/>
        </authorList>
    </citation>
    <scope>NUCLEOTIDE SEQUENCE [LARGE SCALE GENOMIC DNA]</scope>
    <source>
        <strain evidence="6 7">PHM034</strain>
    </source>
</reference>
<dbReference type="EMBL" id="JAGTPG010000002">
    <property type="protein sequence ID" value="MBR8642185.1"/>
    <property type="molecule type" value="Genomic_DNA"/>
</dbReference>
<evidence type="ECO:0000313" key="7">
    <source>
        <dbReference type="Proteomes" id="UP000682308"/>
    </source>
</evidence>
<evidence type="ECO:0000256" key="3">
    <source>
        <dbReference type="ARBA" id="ARBA00023163"/>
    </source>
</evidence>
<evidence type="ECO:0000259" key="5">
    <source>
        <dbReference type="PROSITE" id="PS50977"/>
    </source>
</evidence>
<dbReference type="InterPro" id="IPR001647">
    <property type="entry name" value="HTH_TetR"/>
</dbReference>
<sequence>MATRKEQAAQTQAALKSAARRVFERQGYLSTKITDITAEAGRAAGSFYSHFSSKETLLEALLLDWLTQTPNAPADIAPPPADLSQREVLRERVVAAYWDTYKAHRPEIRALQQAALVHPEFARRLAHIRHAQLGLLRTNLSALADAGHELPGDPPVVASAVNAMLEQFCQLWVIEGGEPIGRDLGDEEAVDTLTDLILRGIAGRR</sequence>
<dbReference type="Proteomes" id="UP000682308">
    <property type="component" value="Unassembled WGS sequence"/>
</dbReference>
<gene>
    <name evidence="6" type="ORF">KEF29_29800</name>
</gene>
<dbReference type="InterPro" id="IPR050109">
    <property type="entry name" value="HTH-type_TetR-like_transc_reg"/>
</dbReference>
<dbReference type="SUPFAM" id="SSF46689">
    <property type="entry name" value="Homeodomain-like"/>
    <property type="match status" value="1"/>
</dbReference>
<evidence type="ECO:0000256" key="4">
    <source>
        <dbReference type="PROSITE-ProRule" id="PRU00335"/>
    </source>
</evidence>
<keyword evidence="3" id="KW-0804">Transcription</keyword>
<dbReference type="GO" id="GO:0003700">
    <property type="term" value="F:DNA-binding transcription factor activity"/>
    <property type="evidence" value="ECO:0007669"/>
    <property type="project" value="TreeGrafter"/>
</dbReference>
<protein>
    <submittedName>
        <fullName evidence="6">TetR/AcrR family transcriptional regulator</fullName>
    </submittedName>
</protein>
<dbReference type="InterPro" id="IPR009057">
    <property type="entry name" value="Homeodomain-like_sf"/>
</dbReference>
<comment type="caution">
    <text evidence="6">The sequence shown here is derived from an EMBL/GenBank/DDBJ whole genome shotgun (WGS) entry which is preliminary data.</text>
</comment>
<accession>A0A941FDE5</accession>
<evidence type="ECO:0000256" key="1">
    <source>
        <dbReference type="ARBA" id="ARBA00023015"/>
    </source>
</evidence>
<dbReference type="PANTHER" id="PTHR30055">
    <property type="entry name" value="HTH-TYPE TRANSCRIPTIONAL REGULATOR RUTR"/>
    <property type="match status" value="1"/>
</dbReference>